<gene>
    <name evidence="1" type="ORF">V1634_06010</name>
</gene>
<name>A0ABU7S927_9ACTN</name>
<comment type="caution">
    <text evidence="1">The sequence shown here is derived from an EMBL/GenBank/DDBJ whole genome shotgun (WGS) entry which is preliminary data.</text>
</comment>
<dbReference type="EMBL" id="JAZGQL010000004">
    <property type="protein sequence ID" value="MEE6306387.1"/>
    <property type="molecule type" value="Genomic_DNA"/>
</dbReference>
<dbReference type="RefSeq" id="WP_331206734.1">
    <property type="nucleotide sequence ID" value="NZ_JAZGQL010000004.1"/>
</dbReference>
<sequence length="179" mass="20663">MGEKWGTVQRRRKFEVTDDSGFLGLVDHHVYQGFVNKDWTYESLFGHFCAAMEQRSLLLWGTGRENDWTVEVIVGDLVEQPGFRRAAGPIRVTAGQLHLVNYESLTMAAQFDDVRLPEPHRQDLVFEVPTGIYRCEVNQLDDPDVDLEDDPDRSRPHFLLTLTAGRQAEPWRTPPWHDD</sequence>
<keyword evidence="2" id="KW-1185">Reference proteome</keyword>
<reference evidence="1 2" key="1">
    <citation type="submission" date="2024-01" db="EMBL/GenBank/DDBJ databases">
        <title>Genome insights into Plantactinospora veratri sp. nov.</title>
        <authorList>
            <person name="Wang L."/>
        </authorList>
    </citation>
    <scope>NUCLEOTIDE SEQUENCE [LARGE SCALE GENOMIC DNA]</scope>
    <source>
        <strain evidence="1 2">NEAU-FHS4</strain>
    </source>
</reference>
<accession>A0ABU7S927</accession>
<protein>
    <submittedName>
        <fullName evidence="1">Uncharacterized protein</fullName>
    </submittedName>
</protein>
<dbReference type="Proteomes" id="UP001339911">
    <property type="component" value="Unassembled WGS sequence"/>
</dbReference>
<evidence type="ECO:0000313" key="1">
    <source>
        <dbReference type="EMBL" id="MEE6306387.1"/>
    </source>
</evidence>
<organism evidence="1 2">
    <name type="scientific">Plantactinospora veratri</name>
    <dbReference type="NCBI Taxonomy" id="1436122"/>
    <lineage>
        <taxon>Bacteria</taxon>
        <taxon>Bacillati</taxon>
        <taxon>Actinomycetota</taxon>
        <taxon>Actinomycetes</taxon>
        <taxon>Micromonosporales</taxon>
        <taxon>Micromonosporaceae</taxon>
        <taxon>Plantactinospora</taxon>
    </lineage>
</organism>
<proteinExistence type="predicted"/>
<evidence type="ECO:0000313" key="2">
    <source>
        <dbReference type="Proteomes" id="UP001339911"/>
    </source>
</evidence>